<dbReference type="EC" id="2.7.1.24" evidence="8 9"/>
<dbReference type="InterPro" id="IPR027417">
    <property type="entry name" value="P-loop_NTPase"/>
</dbReference>
<comment type="function">
    <text evidence="8">Catalyzes the phosphorylation of the 3'-hydroxyl group of dephosphocoenzyme A to form coenzyme A.</text>
</comment>
<sequence>MIVGLTGGIASGKSSMSTALVQLGAFLVDADVIAREVVQPGTRGLRAVVEAFGEEYLQADGQLNRERLGQYIFQHKTARLQLNGIVHPLVREEMWRQAHHYVKQDASRIAILDVPLLIEGGTHRLVDVTVLVFAPQHAQLSRLMKRNGFDEEEAQRRIAAQLSMEEKRAQSDVIVDNSGNESEVTRLACELYEYLKNLARDGARSDGTFDRSVVRPFVIQ</sequence>
<dbReference type="GO" id="GO:0005524">
    <property type="term" value="F:ATP binding"/>
    <property type="evidence" value="ECO:0007669"/>
    <property type="project" value="UniProtKB-UniRule"/>
</dbReference>
<comment type="subcellular location">
    <subcellularLocation>
        <location evidence="8">Cytoplasm</location>
    </subcellularLocation>
</comment>
<dbReference type="Gene3D" id="3.40.50.300">
    <property type="entry name" value="P-loop containing nucleotide triphosphate hydrolases"/>
    <property type="match status" value="1"/>
</dbReference>
<keyword evidence="4 8" id="KW-0547">Nucleotide-binding</keyword>
<comment type="caution">
    <text evidence="10">The sequence shown here is derived from an EMBL/GenBank/DDBJ whole genome shotgun (WGS) entry which is preliminary data.</text>
</comment>
<dbReference type="NCBIfam" id="TIGR00152">
    <property type="entry name" value="dephospho-CoA kinase"/>
    <property type="match status" value="1"/>
</dbReference>
<evidence type="ECO:0000256" key="6">
    <source>
        <dbReference type="ARBA" id="ARBA00022840"/>
    </source>
</evidence>
<comment type="similarity">
    <text evidence="1 8">Belongs to the CoaE family.</text>
</comment>
<dbReference type="EMBL" id="JALBUF010000001">
    <property type="protein sequence ID" value="MCI0182432.1"/>
    <property type="molecule type" value="Genomic_DNA"/>
</dbReference>
<dbReference type="PROSITE" id="PS51219">
    <property type="entry name" value="DPCK"/>
    <property type="match status" value="1"/>
</dbReference>
<keyword evidence="3 8" id="KW-0808">Transferase</keyword>
<dbReference type="Pfam" id="PF01121">
    <property type="entry name" value="CoaE"/>
    <property type="match status" value="1"/>
</dbReference>
<dbReference type="InterPro" id="IPR001977">
    <property type="entry name" value="Depp_CoAkinase"/>
</dbReference>
<name>A0A9X1V773_9BACL</name>
<evidence type="ECO:0000256" key="1">
    <source>
        <dbReference type="ARBA" id="ARBA00009018"/>
    </source>
</evidence>
<keyword evidence="6 8" id="KW-0067">ATP-binding</keyword>
<evidence type="ECO:0000256" key="9">
    <source>
        <dbReference type="NCBIfam" id="TIGR00152"/>
    </source>
</evidence>
<evidence type="ECO:0000256" key="4">
    <source>
        <dbReference type="ARBA" id="ARBA00022741"/>
    </source>
</evidence>
<comment type="catalytic activity">
    <reaction evidence="8">
        <text>3'-dephospho-CoA + ATP = ADP + CoA + H(+)</text>
        <dbReference type="Rhea" id="RHEA:18245"/>
        <dbReference type="ChEBI" id="CHEBI:15378"/>
        <dbReference type="ChEBI" id="CHEBI:30616"/>
        <dbReference type="ChEBI" id="CHEBI:57287"/>
        <dbReference type="ChEBI" id="CHEBI:57328"/>
        <dbReference type="ChEBI" id="CHEBI:456216"/>
        <dbReference type="EC" id="2.7.1.24"/>
    </reaction>
</comment>
<dbReference type="CDD" id="cd02022">
    <property type="entry name" value="DPCK"/>
    <property type="match status" value="1"/>
</dbReference>
<reference evidence="10" key="1">
    <citation type="submission" date="2022-03" db="EMBL/GenBank/DDBJ databases">
        <title>Draft Genome Sequence of Firmicute Strain S0AB, a Heterotrophic Iron/Sulfur-Oxidizing Extreme Acidophile.</title>
        <authorList>
            <person name="Vergara E."/>
            <person name="Pakostova E."/>
            <person name="Johnson D.B."/>
            <person name="Holmes D.S."/>
        </authorList>
    </citation>
    <scope>NUCLEOTIDE SEQUENCE</scope>
    <source>
        <strain evidence="10">S0AB</strain>
    </source>
</reference>
<keyword evidence="2 8" id="KW-0963">Cytoplasm</keyword>
<comment type="pathway">
    <text evidence="8">Cofactor biosynthesis; coenzyme A biosynthesis; CoA from (R)-pantothenate: step 5/5.</text>
</comment>
<dbReference type="PANTHER" id="PTHR10695:SF46">
    <property type="entry name" value="BIFUNCTIONAL COENZYME A SYNTHASE-RELATED"/>
    <property type="match status" value="1"/>
</dbReference>
<dbReference type="Proteomes" id="UP001139263">
    <property type="component" value="Unassembled WGS sequence"/>
</dbReference>
<dbReference type="GO" id="GO:0005737">
    <property type="term" value="C:cytoplasm"/>
    <property type="evidence" value="ECO:0007669"/>
    <property type="project" value="UniProtKB-SubCell"/>
</dbReference>
<protein>
    <recommendedName>
        <fullName evidence="8 9">Dephospho-CoA kinase</fullName>
        <ecNumber evidence="8 9">2.7.1.24</ecNumber>
    </recommendedName>
    <alternativeName>
        <fullName evidence="8">Dephosphocoenzyme A kinase</fullName>
    </alternativeName>
</protein>
<evidence type="ECO:0000256" key="3">
    <source>
        <dbReference type="ARBA" id="ARBA00022679"/>
    </source>
</evidence>
<feature type="binding site" evidence="8">
    <location>
        <begin position="10"/>
        <end position="15"/>
    </location>
    <ligand>
        <name>ATP</name>
        <dbReference type="ChEBI" id="CHEBI:30616"/>
    </ligand>
</feature>
<keyword evidence="5 8" id="KW-0418">Kinase</keyword>
<dbReference type="PANTHER" id="PTHR10695">
    <property type="entry name" value="DEPHOSPHO-COA KINASE-RELATED"/>
    <property type="match status" value="1"/>
</dbReference>
<evidence type="ECO:0000256" key="5">
    <source>
        <dbReference type="ARBA" id="ARBA00022777"/>
    </source>
</evidence>
<dbReference type="SUPFAM" id="SSF52540">
    <property type="entry name" value="P-loop containing nucleoside triphosphate hydrolases"/>
    <property type="match status" value="1"/>
</dbReference>
<evidence type="ECO:0000313" key="10">
    <source>
        <dbReference type="EMBL" id="MCI0182432.1"/>
    </source>
</evidence>
<evidence type="ECO:0000256" key="2">
    <source>
        <dbReference type="ARBA" id="ARBA00022490"/>
    </source>
</evidence>
<dbReference type="AlphaFoldDB" id="A0A9X1V773"/>
<evidence type="ECO:0000313" key="11">
    <source>
        <dbReference type="Proteomes" id="UP001139263"/>
    </source>
</evidence>
<keyword evidence="7 8" id="KW-0173">Coenzyme A biosynthesis</keyword>
<dbReference type="FunFam" id="3.40.50.300:FF:000991">
    <property type="entry name" value="Dephospho-CoA kinase"/>
    <property type="match status" value="1"/>
</dbReference>
<dbReference type="HAMAP" id="MF_00376">
    <property type="entry name" value="Dephospho_CoA_kinase"/>
    <property type="match status" value="1"/>
</dbReference>
<keyword evidence="11" id="KW-1185">Reference proteome</keyword>
<dbReference type="GO" id="GO:0015937">
    <property type="term" value="P:coenzyme A biosynthetic process"/>
    <property type="evidence" value="ECO:0007669"/>
    <property type="project" value="UniProtKB-UniRule"/>
</dbReference>
<dbReference type="GO" id="GO:0004140">
    <property type="term" value="F:dephospho-CoA kinase activity"/>
    <property type="evidence" value="ECO:0007669"/>
    <property type="project" value="UniProtKB-UniRule"/>
</dbReference>
<evidence type="ECO:0000256" key="7">
    <source>
        <dbReference type="ARBA" id="ARBA00022993"/>
    </source>
</evidence>
<organism evidence="10 11">
    <name type="scientific">Sulfoacidibacillus ferrooxidans</name>
    <dbReference type="NCBI Taxonomy" id="2005001"/>
    <lineage>
        <taxon>Bacteria</taxon>
        <taxon>Bacillati</taxon>
        <taxon>Bacillota</taxon>
        <taxon>Bacilli</taxon>
        <taxon>Bacillales</taxon>
        <taxon>Alicyclobacillaceae</taxon>
        <taxon>Sulfoacidibacillus</taxon>
    </lineage>
</organism>
<gene>
    <name evidence="8 10" type="primary">coaE</name>
    <name evidence="10" type="ORF">MM817_00692</name>
</gene>
<proteinExistence type="inferred from homology"/>
<evidence type="ECO:0000256" key="8">
    <source>
        <dbReference type="HAMAP-Rule" id="MF_00376"/>
    </source>
</evidence>
<accession>A0A9X1V773</accession>